<dbReference type="Pfam" id="PF07686">
    <property type="entry name" value="V-set"/>
    <property type="match status" value="1"/>
</dbReference>
<feature type="transmembrane region" description="Helical" evidence="4">
    <location>
        <begin position="174"/>
        <end position="192"/>
    </location>
</feature>
<dbReference type="Proteomes" id="UP000016665">
    <property type="component" value="Chromosome 26"/>
</dbReference>
<proteinExistence type="predicted"/>
<evidence type="ECO:0000256" key="2">
    <source>
        <dbReference type="ARBA" id="ARBA00022692"/>
    </source>
</evidence>
<evidence type="ECO:0000256" key="4">
    <source>
        <dbReference type="SAM" id="Phobius"/>
    </source>
</evidence>
<accession>A0A803VRM9</accession>
<dbReference type="GO" id="GO:0005886">
    <property type="term" value="C:plasma membrane"/>
    <property type="evidence" value="ECO:0007669"/>
    <property type="project" value="TreeGrafter"/>
</dbReference>
<sequence>VTPRALPRRRGAGLCRLAVSNQTLVLLSPEPVSSSLHGSRFLAGALGGSITHQCFYSSTPANKHQRKYWCKVAASGTCYTIISSSFISSQYRGRVALGDTPQNGSFRVTMTGLSSSDSGTYRCGIGSTNEGLHVSLNLTVLPGGIWFSLGSWGRLGCLMFRISGKFTFLSSNNLIYTLLVFLWLVILPAMLADFSRDLNPVHRTLGHHARASETPARGV</sequence>
<evidence type="ECO:0000256" key="3">
    <source>
        <dbReference type="ARBA" id="ARBA00023136"/>
    </source>
</evidence>
<keyword evidence="7" id="KW-1185">Reference proteome</keyword>
<name>A0A803VRM9_FICAL</name>
<reference evidence="6" key="3">
    <citation type="submission" date="2025-09" db="UniProtKB">
        <authorList>
            <consortium name="Ensembl"/>
        </authorList>
    </citation>
    <scope>IDENTIFICATION</scope>
</reference>
<organism evidence="6 7">
    <name type="scientific">Ficedula albicollis</name>
    <name type="common">Collared flycatcher</name>
    <name type="synonym">Muscicapa albicollis</name>
    <dbReference type="NCBI Taxonomy" id="59894"/>
    <lineage>
        <taxon>Eukaryota</taxon>
        <taxon>Metazoa</taxon>
        <taxon>Chordata</taxon>
        <taxon>Craniata</taxon>
        <taxon>Vertebrata</taxon>
        <taxon>Euteleostomi</taxon>
        <taxon>Archelosauria</taxon>
        <taxon>Archosauria</taxon>
        <taxon>Dinosauria</taxon>
        <taxon>Saurischia</taxon>
        <taxon>Theropoda</taxon>
        <taxon>Coelurosauria</taxon>
        <taxon>Aves</taxon>
        <taxon>Neognathae</taxon>
        <taxon>Neoaves</taxon>
        <taxon>Telluraves</taxon>
        <taxon>Australaves</taxon>
        <taxon>Passeriformes</taxon>
        <taxon>Muscicapidae</taxon>
        <taxon>Ficedula</taxon>
    </lineage>
</organism>
<reference evidence="6" key="2">
    <citation type="submission" date="2025-08" db="UniProtKB">
        <authorList>
            <consortium name="Ensembl"/>
        </authorList>
    </citation>
    <scope>IDENTIFICATION</scope>
</reference>
<dbReference type="InterPro" id="IPR013783">
    <property type="entry name" value="Ig-like_fold"/>
</dbReference>
<dbReference type="InterPro" id="IPR036179">
    <property type="entry name" value="Ig-like_dom_sf"/>
</dbReference>
<feature type="domain" description="Ig-like" evidence="5">
    <location>
        <begin position="29"/>
        <end position="139"/>
    </location>
</feature>
<dbReference type="PANTHER" id="PTHR11860:SF49">
    <property type="entry name" value="HIGH AFFINITY IMMUNOGLOBULIN ALPHA AND IMMUNOGLOBULIN MU FC RECEPTOR"/>
    <property type="match status" value="1"/>
</dbReference>
<dbReference type="PROSITE" id="PS50835">
    <property type="entry name" value="IG_LIKE"/>
    <property type="match status" value="1"/>
</dbReference>
<protein>
    <recommendedName>
        <fullName evidence="5">Ig-like domain-containing protein</fullName>
    </recommendedName>
</protein>
<dbReference type="InterPro" id="IPR013106">
    <property type="entry name" value="Ig_V-set"/>
</dbReference>
<dbReference type="Gene3D" id="2.60.40.10">
    <property type="entry name" value="Immunoglobulins"/>
    <property type="match status" value="1"/>
</dbReference>
<evidence type="ECO:0000256" key="1">
    <source>
        <dbReference type="ARBA" id="ARBA00004370"/>
    </source>
</evidence>
<dbReference type="Ensembl" id="ENSFALT00000037093.1">
    <property type="protein sequence ID" value="ENSFALP00000025385.1"/>
    <property type="gene ID" value="ENSFALG00000024390.1"/>
</dbReference>
<dbReference type="GO" id="GO:0004888">
    <property type="term" value="F:transmembrane signaling receptor activity"/>
    <property type="evidence" value="ECO:0007669"/>
    <property type="project" value="TreeGrafter"/>
</dbReference>
<keyword evidence="3 4" id="KW-0472">Membrane</keyword>
<evidence type="ECO:0000313" key="6">
    <source>
        <dbReference type="Ensembl" id="ENSFALP00000025385.1"/>
    </source>
</evidence>
<evidence type="ECO:0000313" key="7">
    <source>
        <dbReference type="Proteomes" id="UP000016665"/>
    </source>
</evidence>
<dbReference type="SUPFAM" id="SSF48726">
    <property type="entry name" value="Immunoglobulin"/>
    <property type="match status" value="1"/>
</dbReference>
<dbReference type="AlphaFoldDB" id="A0A803VRM9"/>
<dbReference type="GeneTree" id="ENSGT00950000182977"/>
<keyword evidence="4" id="KW-1133">Transmembrane helix</keyword>
<evidence type="ECO:0000259" key="5">
    <source>
        <dbReference type="PROSITE" id="PS50835"/>
    </source>
</evidence>
<dbReference type="InterPro" id="IPR007110">
    <property type="entry name" value="Ig-like_dom"/>
</dbReference>
<dbReference type="PANTHER" id="PTHR11860">
    <property type="entry name" value="POLYMERIC-IMMUNOGLOBULIN RECEPTOR"/>
    <property type="match status" value="1"/>
</dbReference>
<reference evidence="6 7" key="1">
    <citation type="journal article" date="2012" name="Nature">
        <title>The genomic landscape of species divergence in Ficedula flycatchers.</title>
        <authorList>
            <person name="Ellegren H."/>
            <person name="Smeds L."/>
            <person name="Burri R."/>
            <person name="Olason P.I."/>
            <person name="Backstrom N."/>
            <person name="Kawakami T."/>
            <person name="Kunstner A."/>
            <person name="Makinen H."/>
            <person name="Nadachowska-Brzyska K."/>
            <person name="Qvarnstrom A."/>
            <person name="Uebbing S."/>
            <person name="Wolf J.B."/>
        </authorList>
    </citation>
    <scope>NUCLEOTIDE SEQUENCE [LARGE SCALE GENOMIC DNA]</scope>
</reference>
<keyword evidence="2 4" id="KW-0812">Transmembrane</keyword>
<dbReference type="SMART" id="SM00409">
    <property type="entry name" value="IG"/>
    <property type="match status" value="1"/>
</dbReference>
<dbReference type="InterPro" id="IPR050671">
    <property type="entry name" value="CD300_family_receptors"/>
</dbReference>
<comment type="subcellular location">
    <subcellularLocation>
        <location evidence="1">Membrane</location>
    </subcellularLocation>
</comment>
<dbReference type="InterPro" id="IPR003599">
    <property type="entry name" value="Ig_sub"/>
</dbReference>